<proteinExistence type="predicted"/>
<protein>
    <recommendedName>
        <fullName evidence="4">GH16 domain-containing protein</fullName>
    </recommendedName>
</protein>
<dbReference type="RefSeq" id="WP_236088889.1">
    <property type="nucleotide sequence ID" value="NZ_JAKGSG010000025.1"/>
</dbReference>
<dbReference type="SUPFAM" id="SSF49899">
    <property type="entry name" value="Concanavalin A-like lectins/glucanases"/>
    <property type="match status" value="1"/>
</dbReference>
<dbReference type="Proteomes" id="UP001165405">
    <property type="component" value="Unassembled WGS sequence"/>
</dbReference>
<dbReference type="Gene3D" id="2.60.120.200">
    <property type="match status" value="1"/>
</dbReference>
<dbReference type="InterPro" id="IPR013320">
    <property type="entry name" value="ConA-like_dom_sf"/>
</dbReference>
<dbReference type="AlphaFoldDB" id="A0AA41QFA7"/>
<keyword evidence="3" id="KW-1185">Reference proteome</keyword>
<accession>A0AA41QFA7</accession>
<organism evidence="2 3">
    <name type="scientific">Antribacter soli</name>
    <dbReference type="NCBI Taxonomy" id="2910976"/>
    <lineage>
        <taxon>Bacteria</taxon>
        <taxon>Bacillati</taxon>
        <taxon>Actinomycetota</taxon>
        <taxon>Actinomycetes</taxon>
        <taxon>Micrococcales</taxon>
        <taxon>Promicromonosporaceae</taxon>
        <taxon>Antribacter</taxon>
    </lineage>
</organism>
<feature type="region of interest" description="Disordered" evidence="1">
    <location>
        <begin position="1"/>
        <end position="21"/>
    </location>
</feature>
<gene>
    <name evidence="2" type="ORF">L1785_08940</name>
</gene>
<evidence type="ECO:0000313" key="3">
    <source>
        <dbReference type="Proteomes" id="UP001165405"/>
    </source>
</evidence>
<sequence length="261" mass="28340">MTTTGALLPDPPARVPDLDDRFTGPGLRRELWVDHYLPHWTTPDRSLARYDLDGDGLRLRIDGDQPDWREEDAPLRVSNLQTGTYSGGPGSVRGTHRHRPDGLVVRTPTPTKLLWAPSGGRVDVTVSASRDQGSMLAAWLVGTEHLSETHAGEVCLFEIDAAAIGPGGTRARCGVKAHGDPSLTTDMAEVAVPLDASRPHTWTAIWGGGETVIGCEGRVVRRIPQSPGYPVFLLLDLFEVEPRGGTYPKTARVHHVRGWSA</sequence>
<name>A0AA41QFA7_9MICO</name>
<evidence type="ECO:0008006" key="4">
    <source>
        <dbReference type="Google" id="ProtNLM"/>
    </source>
</evidence>
<reference evidence="2" key="1">
    <citation type="submission" date="2022-01" db="EMBL/GenBank/DDBJ databases">
        <title>Antribacter sp. nov., isolated from Guizhou of China.</title>
        <authorList>
            <person name="Chengliang C."/>
            <person name="Ya Z."/>
        </authorList>
    </citation>
    <scope>NUCLEOTIDE SEQUENCE</scope>
    <source>
        <strain evidence="2">KLBMP 9083</strain>
    </source>
</reference>
<comment type="caution">
    <text evidence="2">The sequence shown here is derived from an EMBL/GenBank/DDBJ whole genome shotgun (WGS) entry which is preliminary data.</text>
</comment>
<evidence type="ECO:0000256" key="1">
    <source>
        <dbReference type="SAM" id="MobiDB-lite"/>
    </source>
</evidence>
<feature type="region of interest" description="Disordered" evidence="1">
    <location>
        <begin position="79"/>
        <end position="103"/>
    </location>
</feature>
<evidence type="ECO:0000313" key="2">
    <source>
        <dbReference type="EMBL" id="MCF4121107.1"/>
    </source>
</evidence>
<dbReference type="EMBL" id="JAKGSG010000025">
    <property type="protein sequence ID" value="MCF4121107.1"/>
    <property type="molecule type" value="Genomic_DNA"/>
</dbReference>